<dbReference type="EMBL" id="JAAALK010000084">
    <property type="protein sequence ID" value="KAG8083616.1"/>
    <property type="molecule type" value="Genomic_DNA"/>
</dbReference>
<name>A0A8J5TM20_ZIZPA</name>
<gene>
    <name evidence="1" type="ORF">GUJ93_ZPchr0016g2630</name>
</gene>
<proteinExistence type="predicted"/>
<dbReference type="AlphaFoldDB" id="A0A8J5TM20"/>
<dbReference type="Proteomes" id="UP000729402">
    <property type="component" value="Unassembled WGS sequence"/>
</dbReference>
<reference evidence="1" key="1">
    <citation type="journal article" date="2021" name="bioRxiv">
        <title>Whole Genome Assembly and Annotation of Northern Wild Rice, Zizania palustris L., Supports a Whole Genome Duplication in the Zizania Genus.</title>
        <authorList>
            <person name="Haas M."/>
            <person name="Kono T."/>
            <person name="Macchietto M."/>
            <person name="Millas R."/>
            <person name="McGilp L."/>
            <person name="Shao M."/>
            <person name="Duquette J."/>
            <person name="Hirsch C.N."/>
            <person name="Kimball J."/>
        </authorList>
    </citation>
    <scope>NUCLEOTIDE SEQUENCE</scope>
    <source>
        <tissue evidence="1">Fresh leaf tissue</tissue>
    </source>
</reference>
<accession>A0A8J5TM20</accession>
<evidence type="ECO:0000313" key="2">
    <source>
        <dbReference type="Proteomes" id="UP000729402"/>
    </source>
</evidence>
<protein>
    <submittedName>
        <fullName evidence="1">Uncharacterized protein</fullName>
    </submittedName>
</protein>
<evidence type="ECO:0000313" key="1">
    <source>
        <dbReference type="EMBL" id="KAG8083616.1"/>
    </source>
</evidence>
<sequence>MFGSCTLGMVGNDKGYMDCDGSNVVKATVGGHARPEAGGMHDVVKATVAGEGCASRETWDVAMAEGGCATRVTQEGAVQLM</sequence>
<comment type="caution">
    <text evidence="1">The sequence shown here is derived from an EMBL/GenBank/DDBJ whole genome shotgun (WGS) entry which is preliminary data.</text>
</comment>
<organism evidence="1 2">
    <name type="scientific">Zizania palustris</name>
    <name type="common">Northern wild rice</name>
    <dbReference type="NCBI Taxonomy" id="103762"/>
    <lineage>
        <taxon>Eukaryota</taxon>
        <taxon>Viridiplantae</taxon>
        <taxon>Streptophyta</taxon>
        <taxon>Embryophyta</taxon>
        <taxon>Tracheophyta</taxon>
        <taxon>Spermatophyta</taxon>
        <taxon>Magnoliopsida</taxon>
        <taxon>Liliopsida</taxon>
        <taxon>Poales</taxon>
        <taxon>Poaceae</taxon>
        <taxon>BOP clade</taxon>
        <taxon>Oryzoideae</taxon>
        <taxon>Oryzeae</taxon>
        <taxon>Zizaniinae</taxon>
        <taxon>Zizania</taxon>
    </lineage>
</organism>
<reference evidence="1" key="2">
    <citation type="submission" date="2021-02" db="EMBL/GenBank/DDBJ databases">
        <authorList>
            <person name="Kimball J.A."/>
            <person name="Haas M.W."/>
            <person name="Macchietto M."/>
            <person name="Kono T."/>
            <person name="Duquette J."/>
            <person name="Shao M."/>
        </authorList>
    </citation>
    <scope>NUCLEOTIDE SEQUENCE</scope>
    <source>
        <tissue evidence="1">Fresh leaf tissue</tissue>
    </source>
</reference>
<keyword evidence="2" id="KW-1185">Reference proteome</keyword>